<reference evidence="3" key="4">
    <citation type="submission" date="2020-05" db="EMBL/GenBank/DDBJ databases">
        <title>Complete genome sequence of Bradyrhizobium diazoefficiens XF3 isolated from soybean nodule.</title>
        <authorList>
            <person name="Noda R."/>
            <person name="Kakizaki K."/>
            <person name="Minamisawa K."/>
        </authorList>
    </citation>
    <scope>NUCLEOTIDE SEQUENCE</scope>
    <source>
        <strain evidence="3">XF3</strain>
    </source>
</reference>
<proteinExistence type="predicted"/>
<evidence type="ECO:0000313" key="6">
    <source>
        <dbReference type="EMBL" id="BCE63312.1"/>
    </source>
</evidence>
<reference evidence="4" key="5">
    <citation type="submission" date="2020-05" db="EMBL/GenBank/DDBJ databases">
        <title>Complete genome sequence of Bradyrhizobium diazoefficiens XF4 isolated from soybean nodule.</title>
        <authorList>
            <person name="Noda R."/>
            <person name="Kakizaki K."/>
            <person name="Minamisawa K."/>
        </authorList>
    </citation>
    <scope>NUCLEOTIDE SEQUENCE</scope>
    <source>
        <strain evidence="4">XF4</strain>
    </source>
</reference>
<gene>
    <name evidence="9" type="ORF">XF10B_20450</name>
    <name evidence="1" type="ORF">XF1B_21460</name>
    <name evidence="2" type="ORF">XF2B_21910</name>
    <name evidence="3" type="ORF">XF3B_21910</name>
    <name evidence="4" type="ORF">XF4B_20680</name>
    <name evidence="5" type="ORF">XF5B_20920</name>
    <name evidence="6" type="ORF">XF6B_21110</name>
    <name evidence="7" type="ORF">XF8B_21410</name>
    <name evidence="8" type="ORF">XF9B_21770</name>
</gene>
<reference evidence="9" key="2">
    <citation type="submission" date="2020-05" db="EMBL/GenBank/DDBJ databases">
        <title>Complete genome sequence of Bradyrhizobium diazoefficiens XF10 isolated from soybean nodule.</title>
        <authorList>
            <person name="Noda R."/>
            <person name="Kakizaki K."/>
            <person name="Minamisawa K."/>
        </authorList>
    </citation>
    <scope>NUCLEOTIDE SEQUENCE</scope>
    <source>
        <strain evidence="9">XF10</strain>
    </source>
</reference>
<evidence type="ECO:0000313" key="8">
    <source>
        <dbReference type="EMBL" id="BCE80756.1"/>
    </source>
</evidence>
<evidence type="ECO:0000313" key="9">
    <source>
        <dbReference type="EMBL" id="BCE89247.1"/>
    </source>
</evidence>
<dbReference type="EMBL" id="AP023093">
    <property type="protein sequence ID" value="BCE37160.1"/>
    <property type="molecule type" value="Genomic_DNA"/>
</dbReference>
<organism evidence="9">
    <name type="scientific">Bradyrhizobium diazoefficiens</name>
    <dbReference type="NCBI Taxonomy" id="1355477"/>
    <lineage>
        <taxon>Bacteria</taxon>
        <taxon>Pseudomonadati</taxon>
        <taxon>Pseudomonadota</taxon>
        <taxon>Alphaproteobacteria</taxon>
        <taxon>Hyphomicrobiales</taxon>
        <taxon>Nitrobacteraceae</taxon>
        <taxon>Bradyrhizobium</taxon>
    </lineage>
</organism>
<dbReference type="EMBL" id="AP023098">
    <property type="protein sequence ID" value="BCE80756.1"/>
    <property type="molecule type" value="Genomic_DNA"/>
</dbReference>
<name>A0A810CJP8_9BRAD</name>
<accession>A0A810CJP8</accession>
<reference evidence="1" key="1">
    <citation type="submission" date="2020-05" db="EMBL/GenBank/DDBJ databases">
        <title>Complete genome sequence of Bradyrhizobium diazoefficiens XF1 isolated from soybean nodule.</title>
        <authorList>
            <person name="Noda R."/>
            <person name="Kakizaki K."/>
            <person name="Minamisawa K."/>
        </authorList>
    </citation>
    <scope>NUCLEOTIDE SEQUENCE</scope>
    <source>
        <strain evidence="1">XF1</strain>
    </source>
</reference>
<dbReference type="EMBL" id="AP023094">
    <property type="protein sequence ID" value="BCE45719.1"/>
    <property type="molecule type" value="Genomic_DNA"/>
</dbReference>
<reference evidence="7" key="8">
    <citation type="submission" date="2020-05" db="EMBL/GenBank/DDBJ databases">
        <title>Complete genome sequence of Bradyrhizobium diazoefficiens XF8 isolated from soybean nodule.</title>
        <authorList>
            <person name="Noda R."/>
            <person name="Kakizaki K."/>
            <person name="Minamisawa K."/>
        </authorList>
    </citation>
    <scope>NUCLEOTIDE SEQUENCE</scope>
    <source>
        <strain evidence="7">XF8</strain>
    </source>
</reference>
<evidence type="ECO:0000313" key="2">
    <source>
        <dbReference type="EMBL" id="BCE28422.1"/>
    </source>
</evidence>
<sequence>MDQYIVGAGLLACWSSLLSGLPEAVQASATSSDSGSPLTVAGAEPAFAPASLLAPDQWEPENLDDLDYRQENSSVNLSDYVQANLRHPLAE</sequence>
<evidence type="ECO:0000313" key="4">
    <source>
        <dbReference type="EMBL" id="BCE45719.1"/>
    </source>
</evidence>
<dbReference type="EMBL" id="AP023091">
    <property type="protein sequence ID" value="BCE19465.1"/>
    <property type="molecule type" value="Genomic_DNA"/>
</dbReference>
<evidence type="ECO:0000313" key="7">
    <source>
        <dbReference type="EMBL" id="BCE72030.1"/>
    </source>
</evidence>
<dbReference type="EMBL" id="AP023097">
    <property type="protein sequence ID" value="BCE72030.1"/>
    <property type="molecule type" value="Genomic_DNA"/>
</dbReference>
<dbReference type="EMBL" id="AP023092">
    <property type="protein sequence ID" value="BCE28422.1"/>
    <property type="molecule type" value="Genomic_DNA"/>
</dbReference>
<evidence type="ECO:0000313" key="1">
    <source>
        <dbReference type="EMBL" id="BCE19465.1"/>
    </source>
</evidence>
<reference evidence="6" key="7">
    <citation type="submission" date="2020-05" db="EMBL/GenBank/DDBJ databases">
        <title>Complete genome sequence of Bradyrhizobium diazoefficiens XF6 isolated from soybean nodule.</title>
        <authorList>
            <person name="Noda R."/>
            <person name="Kakizaki K."/>
            <person name="Minamisawa K."/>
        </authorList>
    </citation>
    <scope>NUCLEOTIDE SEQUENCE</scope>
    <source>
        <strain evidence="6">XF6</strain>
    </source>
</reference>
<dbReference type="EMBL" id="AP023095">
    <property type="protein sequence ID" value="BCE54580.1"/>
    <property type="molecule type" value="Genomic_DNA"/>
</dbReference>
<dbReference type="EMBL" id="AP023096">
    <property type="protein sequence ID" value="BCE63312.1"/>
    <property type="molecule type" value="Genomic_DNA"/>
</dbReference>
<reference evidence="5" key="6">
    <citation type="submission" date="2020-05" db="EMBL/GenBank/DDBJ databases">
        <title>Complete genome sequence of Bradyrhizobium diazoefficiens XF5 isolated from soybean nodule.</title>
        <authorList>
            <person name="Noda R."/>
            <person name="Kakizaki K."/>
            <person name="Minamisawa K."/>
        </authorList>
    </citation>
    <scope>NUCLEOTIDE SEQUENCE</scope>
    <source>
        <strain evidence="5">XF5</strain>
    </source>
</reference>
<protein>
    <submittedName>
        <fullName evidence="9">Uncharacterized protein</fullName>
    </submittedName>
</protein>
<evidence type="ECO:0000313" key="3">
    <source>
        <dbReference type="EMBL" id="BCE37160.1"/>
    </source>
</evidence>
<dbReference type="EMBL" id="AP023099">
    <property type="protein sequence ID" value="BCE89247.1"/>
    <property type="molecule type" value="Genomic_DNA"/>
</dbReference>
<evidence type="ECO:0000313" key="5">
    <source>
        <dbReference type="EMBL" id="BCE54580.1"/>
    </source>
</evidence>
<reference evidence="8" key="9">
    <citation type="submission" date="2020-05" db="EMBL/GenBank/DDBJ databases">
        <title>Complete genome sequence of Bradyrhizobium diazoefficiens XF9 isolated from soybean nodule.</title>
        <authorList>
            <person name="Noda R."/>
            <person name="Kakizaki K."/>
            <person name="Minamisawa K."/>
        </authorList>
    </citation>
    <scope>NUCLEOTIDE SEQUENCE</scope>
    <source>
        <strain evidence="8">XF9</strain>
    </source>
</reference>
<dbReference type="AlphaFoldDB" id="A0A810CJP8"/>
<reference evidence="2" key="3">
    <citation type="submission" date="2020-05" db="EMBL/GenBank/DDBJ databases">
        <title>Complete genome sequence of Bradyrhizobium diazoefficiens XF2 isolated from soybean nodule.</title>
        <authorList>
            <person name="Noda R."/>
            <person name="Kakizaki K."/>
            <person name="Minamisawa K."/>
        </authorList>
    </citation>
    <scope>NUCLEOTIDE SEQUENCE</scope>
    <source>
        <strain evidence="2">XF2</strain>
    </source>
</reference>